<evidence type="ECO:0000256" key="1">
    <source>
        <dbReference type="SAM" id="Phobius"/>
    </source>
</evidence>
<sequence>MIAVGGQIVGRARREGMTLVEILVVLAIVGVMAGVVTLGVGLSDRGMGVESEANRLADRLRLAADDVLVTRRPLALAFDGEGYGFVRPEGQPTGVVEALAERHALPPDVILVGLETVSPLMIDPDGGQPIAVFGLAKGDRRWRVEFDGLNAVARPVADEAA</sequence>
<dbReference type="Pfam" id="PF07963">
    <property type="entry name" value="N_methyl"/>
    <property type="match status" value="1"/>
</dbReference>
<keyword evidence="1" id="KW-0812">Transmembrane</keyword>
<dbReference type="InterPro" id="IPR045584">
    <property type="entry name" value="Pilin-like"/>
</dbReference>
<keyword evidence="1" id="KW-0472">Membrane</keyword>
<evidence type="ECO:0000313" key="3">
    <source>
        <dbReference type="Proteomes" id="UP000215595"/>
    </source>
</evidence>
<dbReference type="Gene3D" id="3.55.40.10">
    <property type="entry name" value="minor pseudopilin epsh domain"/>
    <property type="match status" value="1"/>
</dbReference>
<organism evidence="2 3">
    <name type="scientific">Brevundimonas subvibrioides</name>
    <dbReference type="NCBI Taxonomy" id="74313"/>
    <lineage>
        <taxon>Bacteria</taxon>
        <taxon>Pseudomonadati</taxon>
        <taxon>Pseudomonadota</taxon>
        <taxon>Alphaproteobacteria</taxon>
        <taxon>Caulobacterales</taxon>
        <taxon>Caulobacteraceae</taxon>
        <taxon>Brevundimonas</taxon>
    </lineage>
</organism>
<keyword evidence="1" id="KW-1133">Transmembrane helix</keyword>
<accession>A0A258FE60</accession>
<comment type="caution">
    <text evidence="2">The sequence shown here is derived from an EMBL/GenBank/DDBJ whole genome shotgun (WGS) entry which is preliminary data.</text>
</comment>
<feature type="transmembrane region" description="Helical" evidence="1">
    <location>
        <begin position="22"/>
        <end position="42"/>
    </location>
</feature>
<protein>
    <submittedName>
        <fullName evidence="2">Type II secretion system protein GspH</fullName>
    </submittedName>
</protein>
<dbReference type="NCBIfam" id="TIGR02532">
    <property type="entry name" value="IV_pilin_GFxxxE"/>
    <property type="match status" value="1"/>
</dbReference>
<dbReference type="PROSITE" id="PS00409">
    <property type="entry name" value="PROKAR_NTER_METHYL"/>
    <property type="match status" value="1"/>
</dbReference>
<dbReference type="Proteomes" id="UP000215595">
    <property type="component" value="Unassembled WGS sequence"/>
</dbReference>
<gene>
    <name evidence="2" type="ORF">B7Z01_14350</name>
</gene>
<evidence type="ECO:0000313" key="2">
    <source>
        <dbReference type="EMBL" id="OYX30507.1"/>
    </source>
</evidence>
<dbReference type="EMBL" id="NCEB01000043">
    <property type="protein sequence ID" value="OYX30507.1"/>
    <property type="molecule type" value="Genomic_DNA"/>
</dbReference>
<dbReference type="SUPFAM" id="SSF54523">
    <property type="entry name" value="Pili subunits"/>
    <property type="match status" value="1"/>
</dbReference>
<name>A0A258FE60_9CAUL</name>
<dbReference type="InterPro" id="IPR012902">
    <property type="entry name" value="N_methyl_site"/>
</dbReference>
<dbReference type="AlphaFoldDB" id="A0A258FE60"/>
<reference evidence="2 3" key="1">
    <citation type="submission" date="2017-03" db="EMBL/GenBank/DDBJ databases">
        <title>Lifting the veil on microbial sulfur biogeochemistry in mining wastewaters.</title>
        <authorList>
            <person name="Kantor R.S."/>
            <person name="Colenbrander Nelson T."/>
            <person name="Marshall S."/>
            <person name="Bennett D."/>
            <person name="Apte S."/>
            <person name="Camacho D."/>
            <person name="Thomas B.C."/>
            <person name="Warren L.A."/>
            <person name="Banfield J.F."/>
        </authorList>
    </citation>
    <scope>NUCLEOTIDE SEQUENCE [LARGE SCALE GENOMIC DNA]</scope>
    <source>
        <strain evidence="2">32-69-9</strain>
    </source>
</reference>
<proteinExistence type="predicted"/>